<comment type="caution">
    <text evidence="11">The sequence shown here is derived from an EMBL/GenBank/DDBJ whole genome shotgun (WGS) entry which is preliminary data.</text>
</comment>
<dbReference type="PANTHER" id="PTHR43289:SF6">
    <property type="entry name" value="SERINE_THREONINE-PROTEIN KINASE NEKL-3"/>
    <property type="match status" value="1"/>
</dbReference>
<keyword evidence="2 11" id="KW-0723">Serine/threonine-protein kinase</keyword>
<dbReference type="CDD" id="cd14014">
    <property type="entry name" value="STKc_PknB_like"/>
    <property type="match status" value="1"/>
</dbReference>
<keyword evidence="4 7" id="KW-0547">Nucleotide-binding</keyword>
<dbReference type="GO" id="GO:0005524">
    <property type="term" value="F:ATP binding"/>
    <property type="evidence" value="ECO:0007669"/>
    <property type="project" value="UniProtKB-UniRule"/>
</dbReference>
<keyword evidence="6 7" id="KW-0067">ATP-binding</keyword>
<gene>
    <name evidence="11" type="ORF">HXK09_04385</name>
</gene>
<evidence type="ECO:0000256" key="2">
    <source>
        <dbReference type="ARBA" id="ARBA00022527"/>
    </source>
</evidence>
<dbReference type="InterPro" id="IPR011009">
    <property type="entry name" value="Kinase-like_dom_sf"/>
</dbReference>
<dbReference type="PROSITE" id="PS00108">
    <property type="entry name" value="PROTEIN_KINASE_ST"/>
    <property type="match status" value="1"/>
</dbReference>
<dbReference type="Pfam" id="PF00069">
    <property type="entry name" value="Pkinase"/>
    <property type="match status" value="1"/>
</dbReference>
<feature type="transmembrane region" description="Helical" evidence="9">
    <location>
        <begin position="379"/>
        <end position="401"/>
    </location>
</feature>
<feature type="binding site" evidence="7">
    <location>
        <position position="45"/>
    </location>
    <ligand>
        <name>ATP</name>
        <dbReference type="ChEBI" id="CHEBI:30616"/>
    </ligand>
</feature>
<keyword evidence="5 11" id="KW-0418">Kinase</keyword>
<dbReference type="PANTHER" id="PTHR43289">
    <property type="entry name" value="MITOGEN-ACTIVATED PROTEIN KINASE KINASE KINASE 20-RELATED"/>
    <property type="match status" value="1"/>
</dbReference>
<dbReference type="InterPro" id="IPR000719">
    <property type="entry name" value="Prot_kinase_dom"/>
</dbReference>
<evidence type="ECO:0000256" key="6">
    <source>
        <dbReference type="ARBA" id="ARBA00022840"/>
    </source>
</evidence>
<keyword evidence="9" id="KW-0812">Transmembrane</keyword>
<dbReference type="Proteomes" id="UP000759246">
    <property type="component" value="Unassembled WGS sequence"/>
</dbReference>
<dbReference type="GO" id="GO:0004674">
    <property type="term" value="F:protein serine/threonine kinase activity"/>
    <property type="evidence" value="ECO:0007669"/>
    <property type="project" value="UniProtKB-KW"/>
</dbReference>
<organism evidence="11 12">
    <name type="scientific">Actinomyces bouchesdurhonensis</name>
    <dbReference type="NCBI Taxonomy" id="1852361"/>
    <lineage>
        <taxon>Bacteria</taxon>
        <taxon>Bacillati</taxon>
        <taxon>Actinomycetota</taxon>
        <taxon>Actinomycetes</taxon>
        <taxon>Actinomycetales</taxon>
        <taxon>Actinomycetaceae</taxon>
        <taxon>Actinomyces</taxon>
    </lineage>
</organism>
<dbReference type="SUPFAM" id="SSF56112">
    <property type="entry name" value="Protein kinase-like (PK-like)"/>
    <property type="match status" value="1"/>
</dbReference>
<name>A0A929RNV3_9ACTO</name>
<evidence type="ECO:0000313" key="11">
    <source>
        <dbReference type="EMBL" id="MBF0966390.1"/>
    </source>
</evidence>
<evidence type="ECO:0000256" key="1">
    <source>
        <dbReference type="ARBA" id="ARBA00012513"/>
    </source>
</evidence>
<reference evidence="11" key="1">
    <citation type="submission" date="2020-04" db="EMBL/GenBank/DDBJ databases">
        <title>Deep metagenomics examines the oral microbiome during advanced dental caries in children, revealing novel taxa and co-occurrences with host molecules.</title>
        <authorList>
            <person name="Baker J.L."/>
            <person name="Morton J.T."/>
            <person name="Dinis M."/>
            <person name="Alvarez R."/>
            <person name="Tran N.C."/>
            <person name="Knight R."/>
            <person name="Edlund A."/>
        </authorList>
    </citation>
    <scope>NUCLEOTIDE SEQUENCE</scope>
    <source>
        <strain evidence="11">JCVI_30_bin.13</strain>
    </source>
</reference>
<evidence type="ECO:0000256" key="4">
    <source>
        <dbReference type="ARBA" id="ARBA00022741"/>
    </source>
</evidence>
<dbReference type="PROSITE" id="PS50011">
    <property type="entry name" value="PROTEIN_KINASE_DOM"/>
    <property type="match status" value="1"/>
</dbReference>
<keyword evidence="9" id="KW-0472">Membrane</keyword>
<evidence type="ECO:0000256" key="8">
    <source>
        <dbReference type="SAM" id="MobiDB-lite"/>
    </source>
</evidence>
<dbReference type="Gene3D" id="1.10.510.10">
    <property type="entry name" value="Transferase(Phosphotransferase) domain 1"/>
    <property type="match status" value="1"/>
</dbReference>
<feature type="region of interest" description="Disordered" evidence="8">
    <location>
        <begin position="412"/>
        <end position="435"/>
    </location>
</feature>
<proteinExistence type="predicted"/>
<evidence type="ECO:0000259" key="10">
    <source>
        <dbReference type="PROSITE" id="PS50011"/>
    </source>
</evidence>
<evidence type="ECO:0000256" key="7">
    <source>
        <dbReference type="PROSITE-ProRule" id="PRU10141"/>
    </source>
</evidence>
<dbReference type="RefSeq" id="WP_276739063.1">
    <property type="nucleotide sequence ID" value="NZ_CAJZKY010000013.1"/>
</dbReference>
<accession>A0A929RNV3</accession>
<dbReference type="InterPro" id="IPR017441">
    <property type="entry name" value="Protein_kinase_ATP_BS"/>
</dbReference>
<dbReference type="AlphaFoldDB" id="A0A929RNV3"/>
<evidence type="ECO:0000313" key="12">
    <source>
        <dbReference type="Proteomes" id="UP000759246"/>
    </source>
</evidence>
<dbReference type="EMBL" id="JABZGF010000101">
    <property type="protein sequence ID" value="MBF0966390.1"/>
    <property type="molecule type" value="Genomic_DNA"/>
</dbReference>
<dbReference type="PROSITE" id="PS00107">
    <property type="entry name" value="PROTEIN_KINASE_ATP"/>
    <property type="match status" value="1"/>
</dbReference>
<feature type="region of interest" description="Disordered" evidence="8">
    <location>
        <begin position="288"/>
        <end position="310"/>
    </location>
</feature>
<evidence type="ECO:0000256" key="3">
    <source>
        <dbReference type="ARBA" id="ARBA00022679"/>
    </source>
</evidence>
<keyword evidence="3" id="KW-0808">Transferase</keyword>
<dbReference type="InterPro" id="IPR008271">
    <property type="entry name" value="Ser/Thr_kinase_AS"/>
</dbReference>
<sequence>MTPGGIVGQGPHIEGFRWIRALGSGGFADVHLYHQQVPSRDVAIKIARSNVEGGNDAVRCEADAMARVSSHPAIVDLYGVGSLQDGRQFLIMEYCPVADIADQVRARPMDVASALDMMIRISAGVEMLHRSGYVHRDIKPGNIMLDAYKAPVLADFGVSARIGQGGGSADGFSVLWAPPEQHDGAAPAEPSQDVWALASCLWTLLVGRSPFEDPIGDNSTVAVAMRVRSGRARSVARADVPVELDEVLRAAMTLDPSRRTRSALAFAQSLQGIQRLIGLPETPIEVRDASRGCEPGQPSASSAGGFPVPIASQDVGTRPRATSAAQDATIRSGAGFDFSESGVVPVADSWHHPRNVSTGRAEAASFEDEEESVGRRVSFPAVVALVLVAAVVIAGLVVAMLTGGGHSIRIDPAESPTARGEEPNGLTVPPAAPSGLSGRLEGGSIVWTWSAPDDPNYASDQLMFQYRLERPGESPMGASTPVASVTAPALPGGDNCLTVRTVVSASGLQSQSISACVAVE</sequence>
<evidence type="ECO:0000256" key="5">
    <source>
        <dbReference type="ARBA" id="ARBA00022777"/>
    </source>
</evidence>
<keyword evidence="9" id="KW-1133">Transmembrane helix</keyword>
<protein>
    <recommendedName>
        <fullName evidence="1">non-specific serine/threonine protein kinase</fullName>
        <ecNumber evidence="1">2.7.11.1</ecNumber>
    </recommendedName>
</protein>
<dbReference type="EC" id="2.7.11.1" evidence="1"/>
<feature type="domain" description="Protein kinase" evidence="10">
    <location>
        <begin position="16"/>
        <end position="277"/>
    </location>
</feature>
<dbReference type="SMART" id="SM00220">
    <property type="entry name" value="S_TKc"/>
    <property type="match status" value="1"/>
</dbReference>
<evidence type="ECO:0000256" key="9">
    <source>
        <dbReference type="SAM" id="Phobius"/>
    </source>
</evidence>